<evidence type="ECO:0000259" key="6">
    <source>
        <dbReference type="Pfam" id="PF23347"/>
    </source>
</evidence>
<keyword evidence="9" id="KW-1185">Reference proteome</keyword>
<feature type="domain" description="NUP160 C-terminal TPR" evidence="6">
    <location>
        <begin position="1105"/>
        <end position="1312"/>
    </location>
</feature>
<dbReference type="Proteomes" id="UP001152799">
    <property type="component" value="Chromosome 8"/>
</dbReference>
<feature type="domain" description="NUP160 middle TPR" evidence="7">
    <location>
        <begin position="795"/>
        <end position="1057"/>
    </location>
</feature>
<evidence type="ECO:0000256" key="2">
    <source>
        <dbReference type="ARBA" id="ARBA00022448"/>
    </source>
</evidence>
<dbReference type="InterPro" id="IPR021717">
    <property type="entry name" value="Nucleoporin_Nup160"/>
</dbReference>
<keyword evidence="2" id="KW-0813">Transport</keyword>
<evidence type="ECO:0000259" key="4">
    <source>
        <dbReference type="Pfam" id="PF11715"/>
    </source>
</evidence>
<dbReference type="InterPro" id="IPR059141">
    <property type="entry name" value="Beta-prop_Nup120_160"/>
</dbReference>
<dbReference type="PANTHER" id="PTHR21286:SF0">
    <property type="entry name" value="NUCLEAR PORE COMPLEX PROTEIN NUP160"/>
    <property type="match status" value="1"/>
</dbReference>
<evidence type="ECO:0000313" key="9">
    <source>
        <dbReference type="Proteomes" id="UP001152799"/>
    </source>
</evidence>
<dbReference type="GO" id="GO:0017056">
    <property type="term" value="F:structural constituent of nuclear pore"/>
    <property type="evidence" value="ECO:0007669"/>
    <property type="project" value="TreeGrafter"/>
</dbReference>
<dbReference type="Pfam" id="PF23354">
    <property type="entry name" value="TPR_NUP160_120_M"/>
    <property type="match status" value="1"/>
</dbReference>
<protein>
    <submittedName>
        <fullName evidence="8">Uncharacterized protein</fullName>
    </submittedName>
</protein>
<feature type="domain" description="Nucleoporin Nup120/160 beta-propeller" evidence="4">
    <location>
        <begin position="60"/>
        <end position="523"/>
    </location>
</feature>
<comment type="subcellular location">
    <subcellularLocation>
        <location evidence="1">Nucleus</location>
    </subcellularLocation>
</comment>
<dbReference type="OrthoDB" id="67716at2759"/>
<name>A0A9N9MYE7_9CUCU</name>
<evidence type="ECO:0000259" key="7">
    <source>
        <dbReference type="Pfam" id="PF23354"/>
    </source>
</evidence>
<reference evidence="8" key="1">
    <citation type="submission" date="2022-01" db="EMBL/GenBank/DDBJ databases">
        <authorList>
            <person name="King R."/>
        </authorList>
    </citation>
    <scope>NUCLEOTIDE SEQUENCE</scope>
</reference>
<evidence type="ECO:0000259" key="5">
    <source>
        <dbReference type="Pfam" id="PF23345"/>
    </source>
</evidence>
<dbReference type="Pfam" id="PF11715">
    <property type="entry name" value="Beta-prop_Nup120_160"/>
    <property type="match status" value="1"/>
</dbReference>
<evidence type="ECO:0000256" key="1">
    <source>
        <dbReference type="ARBA" id="ARBA00004123"/>
    </source>
</evidence>
<dbReference type="Pfam" id="PF23345">
    <property type="entry name" value="NUP160_helical"/>
    <property type="match status" value="1"/>
</dbReference>
<dbReference type="EMBL" id="OU892284">
    <property type="protein sequence ID" value="CAG9772816.1"/>
    <property type="molecule type" value="Genomic_DNA"/>
</dbReference>
<proteinExistence type="predicted"/>
<keyword evidence="3" id="KW-0539">Nucleus</keyword>
<sequence>MTQFTLGYREVIADQDLIEKWTEIPIFTGGAQSTLQDIKVTEKASGYSYADSNRYYTRNRFIYWRIDSDILELIEHSLDINLTGNKLRYKFIDSPILDGVSVKETEDHIFILVPTVCSVHKFTFPHPSKYHRQDELLDSHLKLAAPSIFCNAIHTGDDPTSYYVFNNPSTANDQLPNLAKSFYNPDTEEAVFILAYPSAELLLIKLNSQGRALCMELKGESLMPRFLSGITEKFRSKHKDGNQIISALIEVFEYEVYALTLARNGHLKFWSCRNGQCVAAIDMMPQGSDRLQNALLRKAEGNVESYSPIAIFMSFPSRGQFHILKPIINNEQITIEVVRVIESVEKMVLDFSLQSNQIWLACVTGNTQCSVYMRPMEGGGTWRPVIKEAVHEKEALDGKSDPRQVYSQHLFHPGRFPLYTLNKSLGTLMKNEVKLTSVAALKQAICLAIENDIQNQFADIEDITDEEYLEKAKWCWEKFYSSCCQYYQISLKPLGLMLLPQNSAAILIRKATFSLVRPMEPLEHMFLCNDSGFKDQFINFALLGEEQDLLDNVKKLFDLIVFIESQMSKNLKTTFEREIGITLQPKLVVSSLCEILRKEHPSIRDQVNELKKVKDLYKAIHKLLDLLRHDSTPANPDNESNPQAMHYFSSALGISFVSTCLRQQCQNRFAICRNLLIICHSLNNVDAVTRDIRQACESDIIELTQANYVMLWLANLPAFNNVAQESALQRLNTIKLTPAFNVTRNIFSLLEAFISSTGGYEARKMLSKMDYHGEARAHWHLSLLPFISNLRTILWPLKTGTILPEWLVSSGQHLWLQQYTRLLSPWCVQNKYSCKFLLAASFLTCAENHKALKLFQAASDGILVEPFLQKLIKDAHEGQEKIFYYLKVIHLFELHKSRDCAIQMAVYALKAIEPESALVPTLYSIKFKHHLALRHYKWAFDDLKANPDLERRKDNLRDLVKTLLDEKEFDVLLGFTYGDMEELFTNILFTRARATDALNNVFYDILYSHQINRGSLYYRLAASIKYEQSFRLSRCNTVQALEKQVKCCLIAKNVLQLTDPEYAWVIRPSDPDEEETEIIMESLAGSGKDFEVFRIKKQVEVVTVDTMEKELVFLMAKLKLIKFHPEASSKITNIYESEELVMHLNNAGLFKEALQVCKTYKLSYASVFSDLTGRCVILSEDENSYPCDWLSENDFQDLSAYRNNYSTLAWELLQKLLKECEEPNLTVLHKVVTEKIISMRMYLPFWLKVSYKKRNSGELLRLLHLSGHLDEAFELCREYLLLALTSLSPNSQAFCMPVYEIQSLVYQLKLQNEKHFNRPFKNELKTLSELFQKYLTSAMRISNEKAQLQMSTFGTIPLNR</sequence>
<dbReference type="Pfam" id="PF23347">
    <property type="entry name" value="TPR_Nup160_C"/>
    <property type="match status" value="1"/>
</dbReference>
<evidence type="ECO:0000256" key="3">
    <source>
        <dbReference type="ARBA" id="ARBA00023242"/>
    </source>
</evidence>
<dbReference type="InterPro" id="IPR056536">
    <property type="entry name" value="TPR_NUP160_C"/>
</dbReference>
<evidence type="ECO:0000313" key="8">
    <source>
        <dbReference type="EMBL" id="CAG9772816.1"/>
    </source>
</evidence>
<feature type="domain" description="NUP160 helical" evidence="5">
    <location>
        <begin position="548"/>
        <end position="745"/>
    </location>
</feature>
<dbReference type="InterPro" id="IPR056535">
    <property type="entry name" value="TPR_NUP160_M"/>
</dbReference>
<organism evidence="8 9">
    <name type="scientific">Ceutorhynchus assimilis</name>
    <name type="common">cabbage seed weevil</name>
    <dbReference type="NCBI Taxonomy" id="467358"/>
    <lineage>
        <taxon>Eukaryota</taxon>
        <taxon>Metazoa</taxon>
        <taxon>Ecdysozoa</taxon>
        <taxon>Arthropoda</taxon>
        <taxon>Hexapoda</taxon>
        <taxon>Insecta</taxon>
        <taxon>Pterygota</taxon>
        <taxon>Neoptera</taxon>
        <taxon>Endopterygota</taxon>
        <taxon>Coleoptera</taxon>
        <taxon>Polyphaga</taxon>
        <taxon>Cucujiformia</taxon>
        <taxon>Curculionidae</taxon>
        <taxon>Ceutorhynchinae</taxon>
        <taxon>Ceutorhynchus</taxon>
    </lineage>
</organism>
<dbReference type="PANTHER" id="PTHR21286">
    <property type="entry name" value="NUCLEAR PORE COMPLEX PROTEIN NUP160"/>
    <property type="match status" value="1"/>
</dbReference>
<dbReference type="GO" id="GO:0005643">
    <property type="term" value="C:nuclear pore"/>
    <property type="evidence" value="ECO:0007669"/>
    <property type="project" value="UniProtKB-ARBA"/>
</dbReference>
<dbReference type="InterPro" id="IPR056547">
    <property type="entry name" value="NUP160_helical"/>
</dbReference>
<accession>A0A9N9MYE7</accession>
<gene>
    <name evidence="8" type="ORF">CEUTPL_LOCUS13219</name>
</gene>